<organism evidence="10 11">
    <name type="scientific">Digitaria exilis</name>
    <dbReference type="NCBI Taxonomy" id="1010633"/>
    <lineage>
        <taxon>Eukaryota</taxon>
        <taxon>Viridiplantae</taxon>
        <taxon>Streptophyta</taxon>
        <taxon>Embryophyta</taxon>
        <taxon>Tracheophyta</taxon>
        <taxon>Spermatophyta</taxon>
        <taxon>Magnoliopsida</taxon>
        <taxon>Liliopsida</taxon>
        <taxon>Poales</taxon>
        <taxon>Poaceae</taxon>
        <taxon>PACMAD clade</taxon>
        <taxon>Panicoideae</taxon>
        <taxon>Panicodae</taxon>
        <taxon>Paniceae</taxon>
        <taxon>Anthephorinae</taxon>
        <taxon>Digitaria</taxon>
    </lineage>
</organism>
<dbReference type="GO" id="GO:0042546">
    <property type="term" value="P:cell wall biogenesis"/>
    <property type="evidence" value="ECO:0007669"/>
    <property type="project" value="InterPro"/>
</dbReference>
<dbReference type="GO" id="GO:0071555">
    <property type="term" value="P:cell wall organization"/>
    <property type="evidence" value="ECO:0007669"/>
    <property type="project" value="UniProtKB-KW"/>
</dbReference>
<keyword evidence="11" id="KW-1185">Reference proteome</keyword>
<comment type="subcellular location">
    <subcellularLocation>
        <location evidence="8">Secreted</location>
        <location evidence="8">Cell wall</location>
    </subcellularLocation>
    <subcellularLocation>
        <location evidence="8">Secreted</location>
        <location evidence="8">Extracellular space</location>
        <location evidence="8">Apoplast</location>
    </subcellularLocation>
</comment>
<comment type="function">
    <text evidence="8">Catalyzes xyloglucan endohydrolysis (XEH) and/or endotransglycosylation (XET). Cleaves and religates xyloglucan polymers, an essential constituent of the primary cell wall, and thereby participates in cell wall construction of growing tissues.</text>
</comment>
<accession>A0A835BHP8</accession>
<evidence type="ECO:0000256" key="8">
    <source>
        <dbReference type="RuleBase" id="RU361120"/>
    </source>
</evidence>
<evidence type="ECO:0000256" key="6">
    <source>
        <dbReference type="PIRSR" id="PIRSR005604-1"/>
    </source>
</evidence>
<dbReference type="InterPro" id="IPR000757">
    <property type="entry name" value="Beta-glucanase-like"/>
</dbReference>
<dbReference type="InterPro" id="IPR010713">
    <property type="entry name" value="XET_C"/>
</dbReference>
<dbReference type="EMBL" id="JACEFO010002000">
    <property type="protein sequence ID" value="KAF8689728.1"/>
    <property type="molecule type" value="Genomic_DNA"/>
</dbReference>
<feature type="glycosylation site" description="N-linked (GlcNAc...) asparagine" evidence="7">
    <location>
        <position position="147"/>
    </location>
</feature>
<keyword evidence="8" id="KW-0134">Cell wall</keyword>
<keyword evidence="1 8" id="KW-0808">Transferase</keyword>
<evidence type="ECO:0000256" key="7">
    <source>
        <dbReference type="PIRSR" id="PIRSR005604-2"/>
    </source>
</evidence>
<feature type="signal peptide" evidence="8">
    <location>
        <begin position="1"/>
        <end position="21"/>
    </location>
</feature>
<evidence type="ECO:0000313" key="10">
    <source>
        <dbReference type="EMBL" id="KAF8689728.1"/>
    </source>
</evidence>
<dbReference type="PANTHER" id="PTHR31062">
    <property type="entry name" value="XYLOGLUCAN ENDOTRANSGLUCOSYLASE/HYDROLASE PROTEIN 8-RELATED"/>
    <property type="match status" value="1"/>
</dbReference>
<evidence type="ECO:0000256" key="4">
    <source>
        <dbReference type="ARBA" id="ARBA00023180"/>
    </source>
</evidence>
<evidence type="ECO:0000256" key="2">
    <source>
        <dbReference type="ARBA" id="ARBA00022801"/>
    </source>
</evidence>
<keyword evidence="8" id="KW-0961">Cell wall biogenesis/degradation</keyword>
<dbReference type="GO" id="GO:0048046">
    <property type="term" value="C:apoplast"/>
    <property type="evidence" value="ECO:0007669"/>
    <property type="project" value="UniProtKB-SubCell"/>
</dbReference>
<dbReference type="AlphaFoldDB" id="A0A835BHP8"/>
<dbReference type="PROSITE" id="PS51762">
    <property type="entry name" value="GH16_2"/>
    <property type="match status" value="1"/>
</dbReference>
<protein>
    <recommendedName>
        <fullName evidence="8">Xyloglucan endotransglucosylase/hydrolase</fullName>
        <ecNumber evidence="8">2.4.1.207</ecNumber>
    </recommendedName>
</protein>
<keyword evidence="2 8" id="KW-0378">Hydrolase</keyword>
<evidence type="ECO:0000256" key="1">
    <source>
        <dbReference type="ARBA" id="ARBA00022679"/>
    </source>
</evidence>
<evidence type="ECO:0000259" key="9">
    <source>
        <dbReference type="PROSITE" id="PS51762"/>
    </source>
</evidence>
<sequence length="320" mass="36378">MALLSPSSLVVLPLLVLVAMAARAGVATLLYDQIDITWGGDRSFFYMEQEGVDVLALCLEQTNGGSGFTSKDAYLFGRFDIDIMLVANNSAGTVTTFYVRQLIPSPPPPRPRRSACIGRRCVVLVSLMPDDVPWPYHDEIDLEFLGNSTGEPYTLHTNVFVNGAGGREQQFRLWFDPTTDFHTYSIEWNPKHIIILVDGTPVRVFKNDASRDVPFPTWQHMRLQGTLWNADQWATQGGRVKTDWTQAPFFAYYRNLRVTPCAPSPGVAWCGDEPRESTWFEQRLDMAALRKAQEEHMIYDYCVDEKRFKDKGFPKECTME</sequence>
<dbReference type="GO" id="GO:0010411">
    <property type="term" value="P:xyloglucan metabolic process"/>
    <property type="evidence" value="ECO:0007669"/>
    <property type="project" value="InterPro"/>
</dbReference>
<comment type="caution">
    <text evidence="10">The sequence shown here is derived from an EMBL/GenBank/DDBJ whole genome shotgun (WGS) entry which is preliminary data.</text>
</comment>
<dbReference type="PROSITE" id="PS01034">
    <property type="entry name" value="GH16_1"/>
    <property type="match status" value="1"/>
</dbReference>
<dbReference type="Pfam" id="PF00722">
    <property type="entry name" value="Glyco_hydro_16"/>
    <property type="match status" value="2"/>
</dbReference>
<comment type="PTM">
    <text evidence="8">Contains at least one intrachain disulfide bond essential for its enzymatic activity.</text>
</comment>
<dbReference type="SUPFAM" id="SSF49899">
    <property type="entry name" value="Concanavalin A-like lectins/glucanases"/>
    <property type="match status" value="1"/>
</dbReference>
<comment type="similarity">
    <text evidence="8">Belongs to the glycosyl hydrolase 16 family.</text>
</comment>
<evidence type="ECO:0000313" key="11">
    <source>
        <dbReference type="Proteomes" id="UP000636709"/>
    </source>
</evidence>
<dbReference type="InterPro" id="IPR008263">
    <property type="entry name" value="GH16_AS"/>
</dbReference>
<keyword evidence="3" id="KW-1015">Disulfide bond</keyword>
<keyword evidence="4" id="KW-0325">Glycoprotein</keyword>
<evidence type="ECO:0000256" key="5">
    <source>
        <dbReference type="ARBA" id="ARBA00023295"/>
    </source>
</evidence>
<keyword evidence="8" id="KW-0052">Apoplast</keyword>
<keyword evidence="8" id="KW-0732">Signal</keyword>
<dbReference type="InterPro" id="IPR016455">
    <property type="entry name" value="XTH"/>
</dbReference>
<dbReference type="Proteomes" id="UP000636709">
    <property type="component" value="Unassembled WGS sequence"/>
</dbReference>
<gene>
    <name evidence="10" type="ORF">HU200_041679</name>
</gene>
<dbReference type="Gene3D" id="2.60.120.200">
    <property type="match status" value="1"/>
</dbReference>
<dbReference type="Pfam" id="PF06955">
    <property type="entry name" value="XET_C"/>
    <property type="match status" value="1"/>
</dbReference>
<dbReference type="OrthoDB" id="4781at2759"/>
<feature type="domain" description="GH16" evidence="9">
    <location>
        <begin position="5"/>
        <end position="253"/>
    </location>
</feature>
<keyword evidence="8" id="KW-0964">Secreted</keyword>
<proteinExistence type="inferred from homology"/>
<evidence type="ECO:0000256" key="3">
    <source>
        <dbReference type="ARBA" id="ARBA00023157"/>
    </source>
</evidence>
<dbReference type="PIRSF" id="PIRSF005604">
    <property type="entry name" value="XET"/>
    <property type="match status" value="1"/>
</dbReference>
<dbReference type="GO" id="GO:0016762">
    <property type="term" value="F:xyloglucan:xyloglucosyl transferase activity"/>
    <property type="evidence" value="ECO:0007669"/>
    <property type="project" value="UniProtKB-EC"/>
</dbReference>
<feature type="chain" id="PRO_5033109033" description="Xyloglucan endotransglucosylase/hydrolase" evidence="8">
    <location>
        <begin position="22"/>
        <end position="320"/>
    </location>
</feature>
<dbReference type="InterPro" id="IPR044791">
    <property type="entry name" value="Beta-glucanase/XTH"/>
</dbReference>
<keyword evidence="5 8" id="KW-0326">Glycosidase</keyword>
<dbReference type="GO" id="GO:0004553">
    <property type="term" value="F:hydrolase activity, hydrolyzing O-glycosyl compounds"/>
    <property type="evidence" value="ECO:0007669"/>
    <property type="project" value="InterPro"/>
</dbReference>
<feature type="active site" description="Proton donor" evidence="6">
    <location>
        <position position="143"/>
    </location>
</feature>
<name>A0A835BHP8_9POAL</name>
<dbReference type="InterPro" id="IPR013320">
    <property type="entry name" value="ConA-like_dom_sf"/>
</dbReference>
<feature type="active site" description="Nucleophile" evidence="6">
    <location>
        <position position="139"/>
    </location>
</feature>
<reference evidence="10" key="1">
    <citation type="submission" date="2020-07" db="EMBL/GenBank/DDBJ databases">
        <title>Genome sequence and genetic diversity analysis of an under-domesticated orphan crop, white fonio (Digitaria exilis).</title>
        <authorList>
            <person name="Bennetzen J.L."/>
            <person name="Chen S."/>
            <person name="Ma X."/>
            <person name="Wang X."/>
            <person name="Yssel A.E.J."/>
            <person name="Chaluvadi S.R."/>
            <person name="Johnson M."/>
            <person name="Gangashetty P."/>
            <person name="Hamidou F."/>
            <person name="Sanogo M.D."/>
            <person name="Zwaenepoel A."/>
            <person name="Wallace J."/>
            <person name="Van De Peer Y."/>
            <person name="Van Deynze A."/>
        </authorList>
    </citation>
    <scope>NUCLEOTIDE SEQUENCE</scope>
    <source>
        <tissue evidence="10">Leaves</tissue>
    </source>
</reference>
<dbReference type="EC" id="2.4.1.207" evidence="8"/>